<dbReference type="AlphaFoldDB" id="A0A7K0DUU6"/>
<evidence type="ECO:0000256" key="1">
    <source>
        <dbReference type="SAM" id="Phobius"/>
    </source>
</evidence>
<comment type="caution">
    <text evidence="2">The sequence shown here is derived from an EMBL/GenBank/DDBJ whole genome shotgun (WGS) entry which is preliminary data.</text>
</comment>
<evidence type="ECO:0000313" key="3">
    <source>
        <dbReference type="Proteomes" id="UP000431401"/>
    </source>
</evidence>
<keyword evidence="1" id="KW-0812">Transmembrane</keyword>
<feature type="transmembrane region" description="Helical" evidence="1">
    <location>
        <begin position="53"/>
        <end position="73"/>
    </location>
</feature>
<organism evidence="2 3">
    <name type="scientific">Nocardia aurantia</name>
    <dbReference type="NCBI Taxonomy" id="2585199"/>
    <lineage>
        <taxon>Bacteria</taxon>
        <taxon>Bacillati</taxon>
        <taxon>Actinomycetota</taxon>
        <taxon>Actinomycetes</taxon>
        <taxon>Mycobacteriales</taxon>
        <taxon>Nocardiaceae</taxon>
        <taxon>Nocardia</taxon>
    </lineage>
</organism>
<dbReference type="EMBL" id="WEGI01000011">
    <property type="protein sequence ID" value="MQY29531.1"/>
    <property type="molecule type" value="Genomic_DNA"/>
</dbReference>
<protein>
    <submittedName>
        <fullName evidence="2">Uncharacterized protein</fullName>
    </submittedName>
</protein>
<keyword evidence="3" id="KW-1185">Reference proteome</keyword>
<proteinExistence type="predicted"/>
<gene>
    <name evidence="2" type="ORF">NRB56_51220</name>
</gene>
<evidence type="ECO:0000313" key="2">
    <source>
        <dbReference type="EMBL" id="MQY29531.1"/>
    </source>
</evidence>
<reference evidence="2 3" key="1">
    <citation type="submission" date="2019-10" db="EMBL/GenBank/DDBJ databases">
        <title>Nocardia macrotermitis sp. nov. and Nocardia aurantia sp. nov., isolated from the gut of fungus growing-termite Macrotermes natalensis.</title>
        <authorList>
            <person name="Benndorf R."/>
            <person name="Schwitalla J."/>
            <person name="Martin K."/>
            <person name="De Beer W."/>
            <person name="Kaster A.-K."/>
            <person name="Vollmers J."/>
            <person name="Poulsen M."/>
            <person name="Beemelmanns C."/>
        </authorList>
    </citation>
    <scope>NUCLEOTIDE SEQUENCE [LARGE SCALE GENOMIC DNA]</scope>
    <source>
        <strain evidence="2 3">RB56</strain>
    </source>
</reference>
<accession>A0A7K0DUU6</accession>
<keyword evidence="1" id="KW-0472">Membrane</keyword>
<keyword evidence="1" id="KW-1133">Transmembrane helix</keyword>
<dbReference type="RefSeq" id="WP_194290998.1">
    <property type="nucleotide sequence ID" value="NZ_WEGI01000011.1"/>
</dbReference>
<dbReference type="Proteomes" id="UP000431401">
    <property type="component" value="Unassembled WGS sequence"/>
</dbReference>
<name>A0A7K0DUU6_9NOCA</name>
<feature type="transmembrane region" description="Helical" evidence="1">
    <location>
        <begin position="28"/>
        <end position="46"/>
    </location>
</feature>
<sequence length="86" mass="8795">MTSPAMTDLSPAPARPGPPDAILDKIDWPGVLLLLLGVAALGWTVTGGAGPRILGGSVATVVALVAGFGWMVAEYTRVRAERGGRQ</sequence>